<name>A0A1G7YY00_9PSEU</name>
<keyword evidence="3" id="KW-1185">Reference proteome</keyword>
<keyword evidence="1" id="KW-0812">Transmembrane</keyword>
<evidence type="ECO:0000313" key="2">
    <source>
        <dbReference type="EMBL" id="SDH01136.1"/>
    </source>
</evidence>
<evidence type="ECO:0000313" key="3">
    <source>
        <dbReference type="Proteomes" id="UP000199623"/>
    </source>
</evidence>
<feature type="transmembrane region" description="Helical" evidence="1">
    <location>
        <begin position="76"/>
        <end position="97"/>
    </location>
</feature>
<protein>
    <submittedName>
        <fullName evidence="2">Uncharacterized protein</fullName>
    </submittedName>
</protein>
<evidence type="ECO:0000256" key="1">
    <source>
        <dbReference type="SAM" id="Phobius"/>
    </source>
</evidence>
<feature type="transmembrane region" description="Helical" evidence="1">
    <location>
        <begin position="109"/>
        <end position="128"/>
    </location>
</feature>
<dbReference type="Proteomes" id="UP000199623">
    <property type="component" value="Unassembled WGS sequence"/>
</dbReference>
<accession>A0A1G7YY00</accession>
<dbReference type="AlphaFoldDB" id="A0A1G7YY00"/>
<dbReference type="STRING" id="200378.SAMN05216553_114206"/>
<gene>
    <name evidence="2" type="ORF">SAMN05216553_114206</name>
</gene>
<proteinExistence type="predicted"/>
<organism evidence="2 3">
    <name type="scientific">Lentzea fradiae</name>
    <dbReference type="NCBI Taxonomy" id="200378"/>
    <lineage>
        <taxon>Bacteria</taxon>
        <taxon>Bacillati</taxon>
        <taxon>Actinomycetota</taxon>
        <taxon>Actinomycetes</taxon>
        <taxon>Pseudonocardiales</taxon>
        <taxon>Pseudonocardiaceae</taxon>
        <taxon>Lentzea</taxon>
    </lineage>
</organism>
<keyword evidence="1" id="KW-0472">Membrane</keyword>
<feature type="transmembrane region" description="Helical" evidence="1">
    <location>
        <begin position="43"/>
        <end position="64"/>
    </location>
</feature>
<dbReference type="EMBL" id="FNCC01000014">
    <property type="protein sequence ID" value="SDH01136.1"/>
    <property type="molecule type" value="Genomic_DNA"/>
</dbReference>
<sequence>MVRTVVGAGAGFAAGWGFLLTVNGFSSYCVPGAGRTGCGEPLAMFGLGLLVSLVVAGVLVAAGFRVARQRRGWTVVGIGTSLWLVLLVTVVLVRLFVPMDLYQDEVHRLMTSACLVTACVSYALAALCTGSRPSGRRDLGPRRGRWLPWQA</sequence>
<keyword evidence="1" id="KW-1133">Transmembrane helix</keyword>
<reference evidence="3" key="1">
    <citation type="submission" date="2016-10" db="EMBL/GenBank/DDBJ databases">
        <authorList>
            <person name="Varghese N."/>
            <person name="Submissions S."/>
        </authorList>
    </citation>
    <scope>NUCLEOTIDE SEQUENCE [LARGE SCALE GENOMIC DNA]</scope>
    <source>
        <strain evidence="3">CGMCC 4.3506</strain>
    </source>
</reference>